<feature type="domain" description="Cytochrome b561 bacterial/Ni-hydrogenase" evidence="13">
    <location>
        <begin position="10"/>
        <end position="205"/>
    </location>
</feature>
<evidence type="ECO:0000256" key="11">
    <source>
        <dbReference type="ARBA" id="ARBA00023136"/>
    </source>
</evidence>
<keyword evidence="11 12" id="KW-0472">Membrane</keyword>
<feature type="transmembrane region" description="Helical" evidence="12">
    <location>
        <begin position="17"/>
        <end position="37"/>
    </location>
</feature>
<feature type="transmembrane region" description="Helical" evidence="12">
    <location>
        <begin position="183"/>
        <end position="200"/>
    </location>
</feature>
<evidence type="ECO:0000256" key="3">
    <source>
        <dbReference type="ARBA" id="ARBA00022448"/>
    </source>
</evidence>
<dbReference type="NCBIfam" id="TIGR02125">
    <property type="entry name" value="CytB-hydogenase"/>
    <property type="match status" value="1"/>
</dbReference>
<dbReference type="PROSITE" id="PS00883">
    <property type="entry name" value="NI_HGENASE_CYTB_2"/>
    <property type="match status" value="1"/>
</dbReference>
<comment type="subcellular location">
    <subcellularLocation>
        <location evidence="1">Cell membrane</location>
        <topology evidence="1">Multi-pass membrane protein</topology>
    </subcellularLocation>
</comment>
<dbReference type="Proteomes" id="UP001524499">
    <property type="component" value="Unassembled WGS sequence"/>
</dbReference>
<dbReference type="Pfam" id="PF01292">
    <property type="entry name" value="Ni_hydr_CYTB"/>
    <property type="match status" value="1"/>
</dbReference>
<name>A0ABT1TL13_9GAMM</name>
<protein>
    <submittedName>
        <fullName evidence="14">Ni/Fe-hydrogenase, b-type cytochrome subunit</fullName>
    </submittedName>
</protein>
<dbReference type="PANTHER" id="PTHR30485:SF0">
    <property type="entry name" value="NI_FE-HYDROGENASE 1 B-TYPE CYTOCHROME SUBUNIT-RELATED"/>
    <property type="match status" value="1"/>
</dbReference>
<keyword evidence="15" id="KW-1185">Reference proteome</keyword>
<keyword evidence="7" id="KW-0479">Metal-binding</keyword>
<sequence length="231" mass="25872">MSAPAAAVYVYELPVRLWHAVNALAISVLIVSGYLIAAPLASPAGEASEHFLMGYIRFAHFAAGYVLAIGLLGRLYWAYAGNEHARQIFLPPLLNAHFWDGVRHEILWYTFLAKAPRHYIGHNPLAILAMHFVLVWGTLFMIITGFALYGEGAGQGSWQWILFSSWVLPLFGDSQSVHSWHHLVMWAIVCFVLIHIYVAVREDKLSGQSMLSTIANGWRSFKDDKPVDDAH</sequence>
<dbReference type="InterPro" id="IPR051542">
    <property type="entry name" value="Hydrogenase_cytochrome"/>
</dbReference>
<gene>
    <name evidence="14" type="primary">cybH</name>
    <name evidence="14" type="ORF">NP590_18790</name>
</gene>
<keyword evidence="9 12" id="KW-1133">Transmembrane helix</keyword>
<evidence type="ECO:0000256" key="5">
    <source>
        <dbReference type="ARBA" id="ARBA00022617"/>
    </source>
</evidence>
<evidence type="ECO:0000313" key="15">
    <source>
        <dbReference type="Proteomes" id="UP001524499"/>
    </source>
</evidence>
<keyword evidence="10" id="KW-0408">Iron</keyword>
<keyword evidence="5" id="KW-0349">Heme</keyword>
<dbReference type="PRINTS" id="PR00161">
    <property type="entry name" value="NIHGNASECYTB"/>
</dbReference>
<evidence type="ECO:0000256" key="1">
    <source>
        <dbReference type="ARBA" id="ARBA00004651"/>
    </source>
</evidence>
<dbReference type="Gene3D" id="1.20.950.20">
    <property type="entry name" value="Transmembrane di-heme cytochromes, Chain C"/>
    <property type="match status" value="1"/>
</dbReference>
<dbReference type="EMBL" id="JANIBJ010000050">
    <property type="protein sequence ID" value="MCQ8106162.1"/>
    <property type="molecule type" value="Genomic_DNA"/>
</dbReference>
<dbReference type="InterPro" id="IPR011577">
    <property type="entry name" value="Cyt_b561_bac/Ni-Hgenase"/>
</dbReference>
<keyword evidence="6 12" id="KW-0812">Transmembrane</keyword>
<keyword evidence="3" id="KW-0813">Transport</keyword>
<evidence type="ECO:0000256" key="4">
    <source>
        <dbReference type="ARBA" id="ARBA00022475"/>
    </source>
</evidence>
<dbReference type="InterPro" id="IPR000516">
    <property type="entry name" value="Ni-dep_Hydgase_cyt-B"/>
</dbReference>
<evidence type="ECO:0000256" key="10">
    <source>
        <dbReference type="ARBA" id="ARBA00023004"/>
    </source>
</evidence>
<evidence type="ECO:0000256" key="9">
    <source>
        <dbReference type="ARBA" id="ARBA00022989"/>
    </source>
</evidence>
<keyword evidence="8" id="KW-0249">Electron transport</keyword>
<evidence type="ECO:0000256" key="8">
    <source>
        <dbReference type="ARBA" id="ARBA00022982"/>
    </source>
</evidence>
<keyword evidence="4" id="KW-1003">Cell membrane</keyword>
<reference evidence="14 15" key="1">
    <citation type="submission" date="2022-07" db="EMBL/GenBank/DDBJ databases">
        <title>Methylomonas rivi sp. nov., Methylomonas rosea sp. nov., Methylomonas aureus sp. nov. and Methylomonas subterranea sp. nov., four novel methanotrophs isolated from a freshwater creek and the deep terrestrial subsurface.</title>
        <authorList>
            <person name="Abin C."/>
            <person name="Sankaranarayanan K."/>
            <person name="Garner C."/>
            <person name="Sindelar R."/>
            <person name="Kotary K."/>
            <person name="Garner R."/>
            <person name="Barclay S."/>
            <person name="Lawson P."/>
            <person name="Krumholz L."/>
        </authorList>
    </citation>
    <scope>NUCLEOTIDE SEQUENCE [LARGE SCALE GENOMIC DNA]</scope>
    <source>
        <strain evidence="14 15">SURF-2</strain>
    </source>
</reference>
<comment type="caution">
    <text evidence="14">The sequence shown here is derived from an EMBL/GenBank/DDBJ whole genome shotgun (WGS) entry which is preliminary data.</text>
</comment>
<evidence type="ECO:0000313" key="14">
    <source>
        <dbReference type="EMBL" id="MCQ8106162.1"/>
    </source>
</evidence>
<organism evidence="14 15">
    <name type="scientific">Methylomonas subterranea</name>
    <dbReference type="NCBI Taxonomy" id="2952225"/>
    <lineage>
        <taxon>Bacteria</taxon>
        <taxon>Pseudomonadati</taxon>
        <taxon>Pseudomonadota</taxon>
        <taxon>Gammaproteobacteria</taxon>
        <taxon>Methylococcales</taxon>
        <taxon>Methylococcaceae</taxon>
        <taxon>Methylomonas</taxon>
    </lineage>
</organism>
<feature type="transmembrane region" description="Helical" evidence="12">
    <location>
        <begin position="58"/>
        <end position="77"/>
    </location>
</feature>
<dbReference type="SUPFAM" id="SSF81342">
    <property type="entry name" value="Transmembrane di-heme cytochromes"/>
    <property type="match status" value="1"/>
</dbReference>
<evidence type="ECO:0000256" key="12">
    <source>
        <dbReference type="SAM" id="Phobius"/>
    </source>
</evidence>
<evidence type="ECO:0000259" key="13">
    <source>
        <dbReference type="Pfam" id="PF01292"/>
    </source>
</evidence>
<comment type="similarity">
    <text evidence="2">Belongs to the HupC/HyaC/HydC family.</text>
</comment>
<dbReference type="PANTHER" id="PTHR30485">
    <property type="entry name" value="NI/FE-HYDROGENASE 1 B-TYPE CYTOCHROME SUBUNIT"/>
    <property type="match status" value="1"/>
</dbReference>
<feature type="transmembrane region" description="Helical" evidence="12">
    <location>
        <begin position="125"/>
        <end position="148"/>
    </location>
</feature>
<evidence type="ECO:0000256" key="6">
    <source>
        <dbReference type="ARBA" id="ARBA00022692"/>
    </source>
</evidence>
<dbReference type="InterPro" id="IPR016174">
    <property type="entry name" value="Di-haem_cyt_TM"/>
</dbReference>
<accession>A0ABT1TL13</accession>
<evidence type="ECO:0000256" key="2">
    <source>
        <dbReference type="ARBA" id="ARBA00008622"/>
    </source>
</evidence>
<proteinExistence type="inferred from homology"/>
<evidence type="ECO:0000256" key="7">
    <source>
        <dbReference type="ARBA" id="ARBA00022723"/>
    </source>
</evidence>
<dbReference type="RefSeq" id="WP_256604269.1">
    <property type="nucleotide sequence ID" value="NZ_JANIBJ010000050.1"/>
</dbReference>